<keyword evidence="2" id="KW-1185">Reference proteome</keyword>
<accession>A0A9N8VA23</accession>
<sequence>MAGFIQNKNARKVSYLALHSLQPRAFFQYSQKRAKQVKLACKLPTHTSSFNYHHLDSLKVSIKPALAENFVIPKDAEDTDLEQYVASHVNYGVLGTKTFDILNFECISDPGVWTFITKLNEVVRDSSKKLGKNETLTYSLLNDLLRIVKLNTFPLIIRNTPICELFVGDHCVIAKPKFLIKSQDNVLVAVEDSHLNIVRPGNGFGEPQLAIEILSSEGENSRPYYDEKLGYYKDQTVFSIHVISTHVTFYKAVIPARYWNELENGYPENSQLKF</sequence>
<evidence type="ECO:0000313" key="2">
    <source>
        <dbReference type="Proteomes" id="UP000789405"/>
    </source>
</evidence>
<name>A0A9N8VA23_9GLOM</name>
<proteinExistence type="predicted"/>
<dbReference type="Proteomes" id="UP000789405">
    <property type="component" value="Unassembled WGS sequence"/>
</dbReference>
<dbReference type="AlphaFoldDB" id="A0A9N8VA23"/>
<dbReference type="OrthoDB" id="2408098at2759"/>
<evidence type="ECO:0000313" key="1">
    <source>
        <dbReference type="EMBL" id="CAG8443818.1"/>
    </source>
</evidence>
<organism evidence="1 2">
    <name type="scientific">Dentiscutata erythropus</name>
    <dbReference type="NCBI Taxonomy" id="1348616"/>
    <lineage>
        <taxon>Eukaryota</taxon>
        <taxon>Fungi</taxon>
        <taxon>Fungi incertae sedis</taxon>
        <taxon>Mucoromycota</taxon>
        <taxon>Glomeromycotina</taxon>
        <taxon>Glomeromycetes</taxon>
        <taxon>Diversisporales</taxon>
        <taxon>Gigasporaceae</taxon>
        <taxon>Dentiscutata</taxon>
    </lineage>
</organism>
<dbReference type="EMBL" id="CAJVPY010000009">
    <property type="protein sequence ID" value="CAG8443818.1"/>
    <property type="molecule type" value="Genomic_DNA"/>
</dbReference>
<gene>
    <name evidence="1" type="ORF">DERYTH_LOCUS55</name>
</gene>
<reference evidence="1" key="1">
    <citation type="submission" date="2021-06" db="EMBL/GenBank/DDBJ databases">
        <authorList>
            <person name="Kallberg Y."/>
            <person name="Tangrot J."/>
            <person name="Rosling A."/>
        </authorList>
    </citation>
    <scope>NUCLEOTIDE SEQUENCE</scope>
    <source>
        <strain evidence="1">MA453B</strain>
    </source>
</reference>
<comment type="caution">
    <text evidence="1">The sequence shown here is derived from an EMBL/GenBank/DDBJ whole genome shotgun (WGS) entry which is preliminary data.</text>
</comment>
<protein>
    <submittedName>
        <fullName evidence="1">23681_t:CDS:1</fullName>
    </submittedName>
</protein>